<dbReference type="Gene3D" id="1.10.10.10">
    <property type="entry name" value="Winged helix-like DNA-binding domain superfamily/Winged helix DNA-binding domain"/>
    <property type="match status" value="4"/>
</dbReference>
<dbReference type="GO" id="GO:0006282">
    <property type="term" value="P:regulation of DNA repair"/>
    <property type="evidence" value="ECO:0007669"/>
    <property type="project" value="UniProtKB-UniRule"/>
</dbReference>
<evidence type="ECO:0000256" key="4">
    <source>
        <dbReference type="ARBA" id="ARBA00022490"/>
    </source>
</evidence>
<comment type="subcellular location">
    <subcellularLocation>
        <location evidence="1 5">Cytoplasm</location>
    </subcellularLocation>
</comment>
<evidence type="ECO:0000256" key="3">
    <source>
        <dbReference type="ARBA" id="ARBA00018111"/>
    </source>
</evidence>
<organism evidence="9 10">
    <name type="scientific">Thermolongibacillus altinsuensis</name>
    <dbReference type="NCBI Taxonomy" id="575256"/>
    <lineage>
        <taxon>Bacteria</taxon>
        <taxon>Bacillati</taxon>
        <taxon>Bacillota</taxon>
        <taxon>Bacilli</taxon>
        <taxon>Bacillales</taxon>
        <taxon>Anoxybacillaceae</taxon>
        <taxon>Thermolongibacillus</taxon>
    </lineage>
</organism>
<feature type="domain" description="RecX second three-helical" evidence="6">
    <location>
        <begin position="112"/>
        <end position="153"/>
    </location>
</feature>
<proteinExistence type="inferred from homology"/>
<evidence type="ECO:0000313" key="10">
    <source>
        <dbReference type="Proteomes" id="UP000295658"/>
    </source>
</evidence>
<dbReference type="Pfam" id="PF21981">
    <property type="entry name" value="RecX_HTH3"/>
    <property type="match status" value="2"/>
</dbReference>
<evidence type="ECO:0000256" key="1">
    <source>
        <dbReference type="ARBA" id="ARBA00004496"/>
    </source>
</evidence>
<dbReference type="Pfam" id="PF21982">
    <property type="entry name" value="RecX_HTH1"/>
    <property type="match status" value="1"/>
</dbReference>
<evidence type="ECO:0000256" key="5">
    <source>
        <dbReference type="HAMAP-Rule" id="MF_01114"/>
    </source>
</evidence>
<dbReference type="PANTHER" id="PTHR33602:SF1">
    <property type="entry name" value="REGULATORY PROTEIN RECX FAMILY PROTEIN"/>
    <property type="match status" value="1"/>
</dbReference>
<gene>
    <name evidence="5" type="primary">recX</name>
    <name evidence="9" type="ORF">EDD69_11429</name>
</gene>
<name>A0A4R1QB57_9BACL</name>
<evidence type="ECO:0000259" key="7">
    <source>
        <dbReference type="Pfam" id="PF21981"/>
    </source>
</evidence>
<evidence type="ECO:0000313" key="9">
    <source>
        <dbReference type="EMBL" id="TCL46772.1"/>
    </source>
</evidence>
<dbReference type="InterPro" id="IPR036388">
    <property type="entry name" value="WH-like_DNA-bd_sf"/>
</dbReference>
<feature type="domain" description="RecX first three-helical" evidence="8">
    <location>
        <begin position="66"/>
        <end position="104"/>
    </location>
</feature>
<dbReference type="InterPro" id="IPR053924">
    <property type="entry name" value="RecX_HTH_2nd"/>
</dbReference>
<dbReference type="GO" id="GO:0005737">
    <property type="term" value="C:cytoplasm"/>
    <property type="evidence" value="ECO:0007669"/>
    <property type="project" value="UniProtKB-SubCell"/>
</dbReference>
<dbReference type="InterPro" id="IPR003783">
    <property type="entry name" value="Regulatory_RecX"/>
</dbReference>
<dbReference type="EMBL" id="SLUL01000014">
    <property type="protein sequence ID" value="TCL46772.1"/>
    <property type="molecule type" value="Genomic_DNA"/>
</dbReference>
<keyword evidence="4 5" id="KW-0963">Cytoplasm</keyword>
<dbReference type="RefSeq" id="WP_132949180.1">
    <property type="nucleotide sequence ID" value="NZ_SLUL01000014.1"/>
</dbReference>
<comment type="function">
    <text evidence="5">Modulates RecA activity.</text>
</comment>
<dbReference type="OrthoDB" id="5421057at2"/>
<dbReference type="AlphaFoldDB" id="A0A4R1QB57"/>
<evidence type="ECO:0000259" key="6">
    <source>
        <dbReference type="Pfam" id="PF02631"/>
    </source>
</evidence>
<dbReference type="InterPro" id="IPR053926">
    <property type="entry name" value="RecX_HTH_1st"/>
</dbReference>
<dbReference type="Pfam" id="PF02631">
    <property type="entry name" value="RecX_HTH2"/>
    <property type="match status" value="1"/>
</dbReference>
<protein>
    <recommendedName>
        <fullName evidence="3 5">Regulatory protein RecX</fullName>
    </recommendedName>
</protein>
<feature type="domain" description="RecX third three-helical" evidence="7">
    <location>
        <begin position="160"/>
        <end position="205"/>
    </location>
</feature>
<dbReference type="NCBIfam" id="NF010733">
    <property type="entry name" value="PRK14135.1"/>
    <property type="match status" value="1"/>
</dbReference>
<accession>A0A4R1QB57</accession>
<reference evidence="9 10" key="1">
    <citation type="submission" date="2019-03" db="EMBL/GenBank/DDBJ databases">
        <title>Genomic Encyclopedia of Type Strains, Phase IV (KMG-IV): sequencing the most valuable type-strain genomes for metagenomic binning, comparative biology and taxonomic classification.</title>
        <authorList>
            <person name="Goeker M."/>
        </authorList>
    </citation>
    <scope>NUCLEOTIDE SEQUENCE [LARGE SCALE GENOMIC DNA]</scope>
    <source>
        <strain evidence="9 10">DSM 24979</strain>
    </source>
</reference>
<dbReference type="Proteomes" id="UP000295658">
    <property type="component" value="Unassembled WGS sequence"/>
</dbReference>
<feature type="domain" description="RecX third three-helical" evidence="7">
    <location>
        <begin position="215"/>
        <end position="261"/>
    </location>
</feature>
<comment type="similarity">
    <text evidence="2 5">Belongs to the RecX family.</text>
</comment>
<dbReference type="InterPro" id="IPR053925">
    <property type="entry name" value="RecX_HTH_3rd"/>
</dbReference>
<keyword evidence="10" id="KW-1185">Reference proteome</keyword>
<evidence type="ECO:0000256" key="2">
    <source>
        <dbReference type="ARBA" id="ARBA00009695"/>
    </source>
</evidence>
<sequence length="268" mass="32619">MILITKIAVEKNNHERFRIYVDRGDGKEYMFTVDQDVLIQFQLKKGKEISEEQLNQMLYEDLIKQAYQMSLRFLSYRMRSEKEVRDFLHKKNVPHDVIEKVLHTLRQNRYVDDQQFAIAYVQTQKKTTWKGPQLIYKELLEKGVEQEIIEEAITQYLISEQIEKAKKWIEKVRKQSKKRSEKEQKMHVVQTLKMKGFTQEVIDEVSKEIQQDEQSEWEALQYYGQKAHRRYEKYEGYTYEQKMKQALYRKGFSMEMIEEFLQKIKEEQ</sequence>
<dbReference type="PANTHER" id="PTHR33602">
    <property type="entry name" value="REGULATORY PROTEIN RECX FAMILY PROTEIN"/>
    <property type="match status" value="1"/>
</dbReference>
<dbReference type="HAMAP" id="MF_01114">
    <property type="entry name" value="RecX"/>
    <property type="match status" value="1"/>
</dbReference>
<comment type="caution">
    <text evidence="9">The sequence shown here is derived from an EMBL/GenBank/DDBJ whole genome shotgun (WGS) entry which is preliminary data.</text>
</comment>
<evidence type="ECO:0000259" key="8">
    <source>
        <dbReference type="Pfam" id="PF21982"/>
    </source>
</evidence>